<proteinExistence type="predicted"/>
<evidence type="ECO:0000256" key="1">
    <source>
        <dbReference type="SAM" id="Phobius"/>
    </source>
</evidence>
<accession>A0ABT5X836</accession>
<organism evidence="3 4">
    <name type="scientific">Candidatus Methanocrinis natronophilus</name>
    <dbReference type="NCBI Taxonomy" id="3033396"/>
    <lineage>
        <taxon>Archaea</taxon>
        <taxon>Methanobacteriati</taxon>
        <taxon>Methanobacteriota</taxon>
        <taxon>Stenosarchaea group</taxon>
        <taxon>Methanomicrobia</taxon>
        <taxon>Methanotrichales</taxon>
        <taxon>Methanotrichaceae</taxon>
        <taxon>Methanocrinis</taxon>
    </lineage>
</organism>
<evidence type="ECO:0000313" key="3">
    <source>
        <dbReference type="EMBL" id="MDF0590856.1"/>
    </source>
</evidence>
<feature type="transmembrane region" description="Helical" evidence="1">
    <location>
        <begin position="59"/>
        <end position="76"/>
    </location>
</feature>
<sequence length="114" mass="13013">MVKVKYCSKCGTQNDDENKYCQQCGYSWDQKKPAIAVVLNFFILWGLGYWYLGIKKVYGLPWYSLAILLIVLWALAVNDPTGLLILLIIVLNFALAYDLYQKATGKSGWVPINR</sequence>
<keyword evidence="4" id="KW-1185">Reference proteome</keyword>
<dbReference type="EMBL" id="JARFPK010000020">
    <property type="protein sequence ID" value="MDF0590856.1"/>
    <property type="molecule type" value="Genomic_DNA"/>
</dbReference>
<comment type="caution">
    <text evidence="3">The sequence shown here is derived from an EMBL/GenBank/DDBJ whole genome shotgun (WGS) entry which is preliminary data.</text>
</comment>
<keyword evidence="1" id="KW-0472">Membrane</keyword>
<dbReference type="Pfam" id="PF13240">
    <property type="entry name" value="Zn_Ribbon_1"/>
    <property type="match status" value="1"/>
</dbReference>
<evidence type="ECO:0000313" key="4">
    <source>
        <dbReference type="Proteomes" id="UP001220010"/>
    </source>
</evidence>
<reference evidence="3 4" key="1">
    <citation type="submission" date="2023-03" db="EMBL/GenBank/DDBJ databases">
        <title>WGS of Methanotrichaceae archaeon Mx.</title>
        <authorList>
            <person name="Sorokin D.Y."/>
            <person name="Merkel A.Y."/>
        </authorList>
    </citation>
    <scope>NUCLEOTIDE SEQUENCE [LARGE SCALE GENOMIC DNA]</scope>
    <source>
        <strain evidence="3 4">Mx</strain>
    </source>
</reference>
<name>A0ABT5X836_9EURY</name>
<protein>
    <submittedName>
        <fullName evidence="3">Zinc-ribbon domain-containing protein</fullName>
    </submittedName>
</protein>
<dbReference type="RefSeq" id="WP_316966599.1">
    <property type="nucleotide sequence ID" value="NZ_JARFPK010000020.1"/>
</dbReference>
<feature type="transmembrane region" description="Helical" evidence="1">
    <location>
        <begin position="34"/>
        <end position="52"/>
    </location>
</feature>
<dbReference type="Proteomes" id="UP001220010">
    <property type="component" value="Unassembled WGS sequence"/>
</dbReference>
<keyword evidence="1" id="KW-1133">Transmembrane helix</keyword>
<feature type="transmembrane region" description="Helical" evidence="1">
    <location>
        <begin position="82"/>
        <end position="100"/>
    </location>
</feature>
<feature type="domain" description="Zinc-ribbon" evidence="2">
    <location>
        <begin position="6"/>
        <end position="27"/>
    </location>
</feature>
<evidence type="ECO:0000259" key="2">
    <source>
        <dbReference type="Pfam" id="PF13240"/>
    </source>
</evidence>
<gene>
    <name evidence="3" type="ORF">P0O15_06700</name>
</gene>
<keyword evidence="1" id="KW-0812">Transmembrane</keyword>
<dbReference type="InterPro" id="IPR026870">
    <property type="entry name" value="Zinc_ribbon_dom"/>
</dbReference>